<dbReference type="RefSeq" id="WP_076364389.1">
    <property type="nucleotide sequence ID" value="NZ_FTOM01000002.1"/>
</dbReference>
<proteinExistence type="predicted"/>
<accession>A0A1N7L4C5</accession>
<protein>
    <submittedName>
        <fullName evidence="1">Uncharacterized protein</fullName>
    </submittedName>
</protein>
<gene>
    <name evidence="1" type="ORF">SAMN05421795_102545</name>
</gene>
<organism evidence="1 2">
    <name type="scientific">Phaeovulum vinaykumarii</name>
    <dbReference type="NCBI Taxonomy" id="407234"/>
    <lineage>
        <taxon>Bacteria</taxon>
        <taxon>Pseudomonadati</taxon>
        <taxon>Pseudomonadota</taxon>
        <taxon>Alphaproteobacteria</taxon>
        <taxon>Rhodobacterales</taxon>
        <taxon>Paracoccaceae</taxon>
        <taxon>Phaeovulum</taxon>
    </lineage>
</organism>
<name>A0A1N7L4C5_9RHOB</name>
<dbReference type="STRING" id="407234.SAMN05421795_102545"/>
<evidence type="ECO:0000313" key="2">
    <source>
        <dbReference type="Proteomes" id="UP000186098"/>
    </source>
</evidence>
<dbReference type="AlphaFoldDB" id="A0A1N7L4C5"/>
<reference evidence="2" key="1">
    <citation type="submission" date="2017-01" db="EMBL/GenBank/DDBJ databases">
        <authorList>
            <person name="Varghese N."/>
            <person name="Submissions S."/>
        </authorList>
    </citation>
    <scope>NUCLEOTIDE SEQUENCE [LARGE SCALE GENOMIC DNA]</scope>
    <source>
        <strain evidence="2">DSM 18714</strain>
    </source>
</reference>
<dbReference type="EMBL" id="FTOM01000002">
    <property type="protein sequence ID" value="SIS68712.1"/>
    <property type="molecule type" value="Genomic_DNA"/>
</dbReference>
<evidence type="ECO:0000313" key="1">
    <source>
        <dbReference type="EMBL" id="SIS68712.1"/>
    </source>
</evidence>
<dbReference type="OrthoDB" id="7658488at2"/>
<sequence length="122" mass="13422">MEHIATSVLTGMDEARRAESRRPKSLRVVAGKQTYPVLRRWRGGFALDAAEVTQLRGLVDLYEGPRHVAQCLITASEIDGVELICTLKRETAVAQEAARDFAEGDDLAAEIDSDAPLMLRTI</sequence>
<dbReference type="Proteomes" id="UP000186098">
    <property type="component" value="Unassembled WGS sequence"/>
</dbReference>
<keyword evidence="2" id="KW-1185">Reference proteome</keyword>